<keyword evidence="3" id="KW-0862">Zinc</keyword>
<accession>A0A1F6V3T6</accession>
<dbReference type="InterPro" id="IPR052355">
    <property type="entry name" value="CENP-V-like"/>
</dbReference>
<comment type="similarity">
    <text evidence="1">Belongs to the Gfa family.</text>
</comment>
<sequence>MPTYRGSCHCGRVRFEVDAQPTRLSQCNCSLCTKKGALYVPIVEIEALRITAGETELTPYRFNTQTATHYFCKHCGVHMFHRPRVNPKLWSANARCLSDLDIASLPIAQFDGHNWEATARAEGWIK</sequence>
<evidence type="ECO:0000259" key="4">
    <source>
        <dbReference type="PROSITE" id="PS51891"/>
    </source>
</evidence>
<dbReference type="AlphaFoldDB" id="A0A1F6V3T6"/>
<protein>
    <recommendedName>
        <fullName evidence="4">CENP-V/GFA domain-containing protein</fullName>
    </recommendedName>
</protein>
<dbReference type="Gene3D" id="2.170.150.70">
    <property type="match status" value="1"/>
</dbReference>
<dbReference type="Proteomes" id="UP000179076">
    <property type="component" value="Unassembled WGS sequence"/>
</dbReference>
<evidence type="ECO:0000313" key="6">
    <source>
        <dbReference type="Proteomes" id="UP000179076"/>
    </source>
</evidence>
<gene>
    <name evidence="5" type="ORF">A2W18_07675</name>
</gene>
<dbReference type="Pfam" id="PF04828">
    <property type="entry name" value="GFA"/>
    <property type="match status" value="1"/>
</dbReference>
<dbReference type="SUPFAM" id="SSF51316">
    <property type="entry name" value="Mss4-like"/>
    <property type="match status" value="1"/>
</dbReference>
<proteinExistence type="inferred from homology"/>
<dbReference type="PANTHER" id="PTHR28620">
    <property type="entry name" value="CENTROMERE PROTEIN V"/>
    <property type="match status" value="1"/>
</dbReference>
<comment type="caution">
    <text evidence="5">The sequence shown here is derived from an EMBL/GenBank/DDBJ whole genome shotgun (WGS) entry which is preliminary data.</text>
</comment>
<dbReference type="PANTHER" id="PTHR28620:SF1">
    <property type="entry name" value="CENP-V_GFA DOMAIN-CONTAINING PROTEIN"/>
    <property type="match status" value="1"/>
</dbReference>
<dbReference type="InterPro" id="IPR011057">
    <property type="entry name" value="Mss4-like_sf"/>
</dbReference>
<name>A0A1F6V3T6_9PROT</name>
<dbReference type="PROSITE" id="PS51891">
    <property type="entry name" value="CENP_V_GFA"/>
    <property type="match status" value="1"/>
</dbReference>
<dbReference type="InterPro" id="IPR006913">
    <property type="entry name" value="CENP-V/GFA"/>
</dbReference>
<evidence type="ECO:0000313" key="5">
    <source>
        <dbReference type="EMBL" id="OGI64337.1"/>
    </source>
</evidence>
<keyword evidence="2" id="KW-0479">Metal-binding</keyword>
<evidence type="ECO:0000256" key="3">
    <source>
        <dbReference type="ARBA" id="ARBA00022833"/>
    </source>
</evidence>
<dbReference type="EMBL" id="MFSP01000137">
    <property type="protein sequence ID" value="OGI64337.1"/>
    <property type="molecule type" value="Genomic_DNA"/>
</dbReference>
<dbReference type="GO" id="GO:0016846">
    <property type="term" value="F:carbon-sulfur lyase activity"/>
    <property type="evidence" value="ECO:0007669"/>
    <property type="project" value="InterPro"/>
</dbReference>
<evidence type="ECO:0000256" key="1">
    <source>
        <dbReference type="ARBA" id="ARBA00005495"/>
    </source>
</evidence>
<reference evidence="5 6" key="1">
    <citation type="journal article" date="2016" name="Nat. Commun.">
        <title>Thousands of microbial genomes shed light on interconnected biogeochemical processes in an aquifer system.</title>
        <authorList>
            <person name="Anantharaman K."/>
            <person name="Brown C.T."/>
            <person name="Hug L.A."/>
            <person name="Sharon I."/>
            <person name="Castelle C.J."/>
            <person name="Probst A.J."/>
            <person name="Thomas B.C."/>
            <person name="Singh A."/>
            <person name="Wilkins M.J."/>
            <person name="Karaoz U."/>
            <person name="Brodie E.L."/>
            <person name="Williams K.H."/>
            <person name="Hubbard S.S."/>
            <person name="Banfield J.F."/>
        </authorList>
    </citation>
    <scope>NUCLEOTIDE SEQUENCE [LARGE SCALE GENOMIC DNA]</scope>
</reference>
<feature type="domain" description="CENP-V/GFA" evidence="4">
    <location>
        <begin position="4"/>
        <end position="116"/>
    </location>
</feature>
<organism evidence="5 6">
    <name type="scientific">Candidatus Muproteobacteria bacterium RBG_16_60_9</name>
    <dbReference type="NCBI Taxonomy" id="1817755"/>
    <lineage>
        <taxon>Bacteria</taxon>
        <taxon>Pseudomonadati</taxon>
        <taxon>Pseudomonadota</taxon>
        <taxon>Candidatus Muproteobacteria</taxon>
    </lineage>
</organism>
<dbReference type="GO" id="GO:0046872">
    <property type="term" value="F:metal ion binding"/>
    <property type="evidence" value="ECO:0007669"/>
    <property type="project" value="UniProtKB-KW"/>
</dbReference>
<evidence type="ECO:0000256" key="2">
    <source>
        <dbReference type="ARBA" id="ARBA00022723"/>
    </source>
</evidence>